<evidence type="ECO:0000256" key="2">
    <source>
        <dbReference type="ARBA" id="ARBA00022763"/>
    </source>
</evidence>
<feature type="region of interest" description="Disordered" evidence="5">
    <location>
        <begin position="1"/>
        <end position="31"/>
    </location>
</feature>
<reference evidence="7" key="1">
    <citation type="submission" date="2023-06" db="EMBL/GenBank/DDBJ databases">
        <authorList>
            <consortium name="Lawrence Berkeley National Laboratory"/>
            <person name="Ahrendt S."/>
            <person name="Sahu N."/>
            <person name="Indic B."/>
            <person name="Wong-Bajracharya J."/>
            <person name="Merenyi Z."/>
            <person name="Ke H.-M."/>
            <person name="Monk M."/>
            <person name="Kocsube S."/>
            <person name="Drula E."/>
            <person name="Lipzen A."/>
            <person name="Balint B."/>
            <person name="Henrissat B."/>
            <person name="Andreopoulos B."/>
            <person name="Martin F.M."/>
            <person name="Harder C.B."/>
            <person name="Rigling D."/>
            <person name="Ford K.L."/>
            <person name="Foster G.D."/>
            <person name="Pangilinan J."/>
            <person name="Papanicolaou A."/>
            <person name="Barry K."/>
            <person name="LaButti K."/>
            <person name="Viragh M."/>
            <person name="Koriabine M."/>
            <person name="Yan M."/>
            <person name="Riley R."/>
            <person name="Champramary S."/>
            <person name="Plett K.L."/>
            <person name="Tsai I.J."/>
            <person name="Slot J."/>
            <person name="Sipos G."/>
            <person name="Plett J."/>
            <person name="Nagy L.G."/>
            <person name="Grigoriev I.V."/>
        </authorList>
    </citation>
    <scope>NUCLEOTIDE SEQUENCE</scope>
    <source>
        <strain evidence="7">ICMP 16352</strain>
    </source>
</reference>
<feature type="region of interest" description="Disordered" evidence="5">
    <location>
        <begin position="431"/>
        <end position="487"/>
    </location>
</feature>
<evidence type="ECO:0000256" key="3">
    <source>
        <dbReference type="ARBA" id="ARBA00023242"/>
    </source>
</evidence>
<dbReference type="Proteomes" id="UP001175227">
    <property type="component" value="Unassembled WGS sequence"/>
</dbReference>
<feature type="region of interest" description="Disordered" evidence="5">
    <location>
        <begin position="563"/>
        <end position="586"/>
    </location>
</feature>
<protein>
    <recommendedName>
        <fullName evidence="6">DNA endonuclease activator Ctp1 C-terminal domain-containing protein</fullName>
    </recommendedName>
</protein>
<keyword evidence="8" id="KW-1185">Reference proteome</keyword>
<dbReference type="EMBL" id="JAUEPR010000054">
    <property type="protein sequence ID" value="KAK0471159.1"/>
    <property type="molecule type" value="Genomic_DNA"/>
</dbReference>
<dbReference type="PANTHER" id="PTHR15107">
    <property type="entry name" value="RETINOBLASTOMA BINDING PROTEIN 8"/>
    <property type="match status" value="1"/>
</dbReference>
<evidence type="ECO:0000313" key="7">
    <source>
        <dbReference type="EMBL" id="KAK0471159.1"/>
    </source>
</evidence>
<accession>A0AA39NSQ2</accession>
<feature type="compositionally biased region" description="Basic and acidic residues" evidence="5">
    <location>
        <begin position="390"/>
        <end position="402"/>
    </location>
</feature>
<keyword evidence="4" id="KW-0175">Coiled coil</keyword>
<dbReference type="GO" id="GO:0003684">
    <property type="term" value="F:damaged DNA binding"/>
    <property type="evidence" value="ECO:0007669"/>
    <property type="project" value="TreeGrafter"/>
</dbReference>
<keyword evidence="3" id="KW-0539">Nucleus</keyword>
<feature type="compositionally biased region" description="Low complexity" evidence="5">
    <location>
        <begin position="363"/>
        <end position="376"/>
    </location>
</feature>
<organism evidence="7 8">
    <name type="scientific">Armillaria novae-zelandiae</name>
    <dbReference type="NCBI Taxonomy" id="153914"/>
    <lineage>
        <taxon>Eukaryota</taxon>
        <taxon>Fungi</taxon>
        <taxon>Dikarya</taxon>
        <taxon>Basidiomycota</taxon>
        <taxon>Agaricomycotina</taxon>
        <taxon>Agaricomycetes</taxon>
        <taxon>Agaricomycetidae</taxon>
        <taxon>Agaricales</taxon>
        <taxon>Marasmiineae</taxon>
        <taxon>Physalacriaceae</taxon>
        <taxon>Armillaria</taxon>
    </lineage>
</organism>
<feature type="domain" description="DNA endonuclease activator Ctp1 C-terminal" evidence="6">
    <location>
        <begin position="527"/>
        <end position="569"/>
    </location>
</feature>
<evidence type="ECO:0000256" key="5">
    <source>
        <dbReference type="SAM" id="MobiDB-lite"/>
    </source>
</evidence>
<evidence type="ECO:0000256" key="1">
    <source>
        <dbReference type="ARBA" id="ARBA00004123"/>
    </source>
</evidence>
<dbReference type="GO" id="GO:0005634">
    <property type="term" value="C:nucleus"/>
    <property type="evidence" value="ECO:0007669"/>
    <property type="project" value="UniProtKB-SubCell"/>
</dbReference>
<evidence type="ECO:0000256" key="4">
    <source>
        <dbReference type="SAM" id="Coils"/>
    </source>
</evidence>
<dbReference type="InterPro" id="IPR033316">
    <property type="entry name" value="RBBP8-like"/>
</dbReference>
<feature type="domain" description="DNA endonuclease activator Ctp1 C-terminal" evidence="6">
    <location>
        <begin position="583"/>
        <end position="612"/>
    </location>
</feature>
<feature type="region of interest" description="Disordered" evidence="5">
    <location>
        <begin position="333"/>
        <end position="414"/>
    </location>
</feature>
<evidence type="ECO:0000259" key="6">
    <source>
        <dbReference type="Pfam" id="PF08573"/>
    </source>
</evidence>
<feature type="coiled-coil region" evidence="4">
    <location>
        <begin position="89"/>
        <end position="162"/>
    </location>
</feature>
<keyword evidence="2" id="KW-0227">DNA damage</keyword>
<feature type="region of interest" description="Disordered" evidence="5">
    <location>
        <begin position="235"/>
        <end position="260"/>
    </location>
</feature>
<sequence length="646" mass="72498">MDGATFSSVHMRERDKVLNEKHRKETAAHEAKYDRLKRSAEDTLNRLSDLTNRTGHLVKALGFSDLQEALFVVDNAEHGTKYRDAWSRIEDLERALRRATDERDHLQAQLGDAVEERNFLQSNERELPASPSPSRRLLAAKLKALQSRYDELLDKKQRTAAIYKRDYNKWRDFKAFLFDTECKAKSKMEAEKDSEFRQNVFKRLSDNGKMLEEMGPLLYADDASYPYEDKNLYKQDKENQPKSTPALIPTTNFPPKSSKQPVVPILASVPAGSANCTTSPLAFKAHGSSPEQVPISTTSFPKAPSKRPETPIPEPFPSASLINVAGLSKTVIQSPPSFSPKDIGSVLAPNSSDTEEDSLAETSSPTPLPKLSLSASQGRAPLALLSALKPRVERRSNQESKRRSPRATPILSLKQCTPTGSECVYKAYNISAPSTPTRPKTTSDPPRKVRRLSQEHNSPRSTPSAPIAKGQEKEKVPSSASAAANAKQTNDYSAFKGRGRYAKDSKEKTINETFAIDPKHNDGLDFQFDAVVRNKNERRKLHAGDCECCRDYYEGIGPLPKRLQPPLWRSPKKNATPSPARRKKGISRHRYNWAQGGTPPGYWDIGFPDTQETKSINERAKEMHEKKRREIEAEAMRGEGRYVRKK</sequence>
<feature type="compositionally biased region" description="Polar residues" evidence="5">
    <location>
        <begin position="478"/>
        <end position="487"/>
    </location>
</feature>
<dbReference type="AlphaFoldDB" id="A0AA39NSQ2"/>
<feature type="compositionally biased region" description="Basic and acidic residues" evidence="5">
    <location>
        <begin position="10"/>
        <end position="31"/>
    </location>
</feature>
<dbReference type="InterPro" id="IPR013882">
    <property type="entry name" value="Ctp1_C"/>
</dbReference>
<comment type="subcellular location">
    <subcellularLocation>
        <location evidence="1">Nucleus</location>
    </subcellularLocation>
</comment>
<dbReference type="PANTHER" id="PTHR15107:SF0">
    <property type="entry name" value="DNA ENDONUCLEASE ACTIVATOR CTP1 C-TERMINAL DOMAIN-CONTAINING PROTEIN"/>
    <property type="match status" value="1"/>
</dbReference>
<feature type="region of interest" description="Disordered" evidence="5">
    <location>
        <begin position="282"/>
        <end position="317"/>
    </location>
</feature>
<dbReference type="GO" id="GO:0010792">
    <property type="term" value="P:DNA double-strand break processing involved in repair via single-strand annealing"/>
    <property type="evidence" value="ECO:0007669"/>
    <property type="project" value="TreeGrafter"/>
</dbReference>
<gene>
    <name evidence="7" type="ORF">IW261DRAFT_1513419</name>
</gene>
<feature type="compositionally biased region" description="Polar residues" evidence="5">
    <location>
        <begin position="289"/>
        <end position="300"/>
    </location>
</feature>
<feature type="compositionally biased region" description="Polar residues" evidence="5">
    <location>
        <begin position="249"/>
        <end position="260"/>
    </location>
</feature>
<evidence type="ECO:0000313" key="8">
    <source>
        <dbReference type="Proteomes" id="UP001175227"/>
    </source>
</evidence>
<comment type="caution">
    <text evidence="7">The sequence shown here is derived from an EMBL/GenBank/DDBJ whole genome shotgun (WGS) entry which is preliminary data.</text>
</comment>
<dbReference type="Pfam" id="PF08573">
    <property type="entry name" value="SAE2"/>
    <property type="match status" value="2"/>
</dbReference>
<name>A0AA39NSQ2_9AGAR</name>
<proteinExistence type="predicted"/>
<feature type="compositionally biased region" description="Polar residues" evidence="5">
    <location>
        <begin position="431"/>
        <end position="444"/>
    </location>
</feature>